<proteinExistence type="predicted"/>
<dbReference type="EMBL" id="QTJR01000012">
    <property type="protein sequence ID" value="RDY66011.1"/>
    <property type="molecule type" value="Genomic_DNA"/>
</dbReference>
<name>A0A3D8VAF9_9GAMM</name>
<evidence type="ECO:0000313" key="2">
    <source>
        <dbReference type="Proteomes" id="UP000256829"/>
    </source>
</evidence>
<dbReference type="Proteomes" id="UP000256829">
    <property type="component" value="Unassembled WGS sequence"/>
</dbReference>
<organism evidence="1 2">
    <name type="scientific">Lysobacter soli</name>
    <dbReference type="NCBI Taxonomy" id="453783"/>
    <lineage>
        <taxon>Bacteria</taxon>
        <taxon>Pseudomonadati</taxon>
        <taxon>Pseudomonadota</taxon>
        <taxon>Gammaproteobacteria</taxon>
        <taxon>Lysobacterales</taxon>
        <taxon>Lysobacteraceae</taxon>
        <taxon>Lysobacter</taxon>
    </lineage>
</organism>
<protein>
    <submittedName>
        <fullName evidence="1">Uncharacterized protein</fullName>
    </submittedName>
</protein>
<sequence>MNRIDDHAALRAAFAMGARIQAWHLDESARNSAQGRWDTLPTDREPAFSCPAHLYRVHPDDIHLLEAE</sequence>
<gene>
    <name evidence="1" type="ORF">DX912_15060</name>
</gene>
<comment type="caution">
    <text evidence="1">The sequence shown here is derived from an EMBL/GenBank/DDBJ whole genome shotgun (WGS) entry which is preliminary data.</text>
</comment>
<reference evidence="1 2" key="1">
    <citation type="submission" date="2018-08" db="EMBL/GenBank/DDBJ databases">
        <title>Lysobacter soli KCTC 22011, whole genome shotgun sequence.</title>
        <authorList>
            <person name="Zhang X."/>
            <person name="Feng G."/>
            <person name="Zhu H."/>
        </authorList>
    </citation>
    <scope>NUCLEOTIDE SEQUENCE [LARGE SCALE GENOMIC DNA]</scope>
    <source>
        <strain evidence="1 2">KCTC 22011</strain>
    </source>
</reference>
<dbReference type="AlphaFoldDB" id="A0A3D8VAF9"/>
<keyword evidence="2" id="KW-1185">Reference proteome</keyword>
<accession>A0A3D8VAF9</accession>
<dbReference type="RefSeq" id="WP_115843735.1">
    <property type="nucleotide sequence ID" value="NZ_CP183976.1"/>
</dbReference>
<evidence type="ECO:0000313" key="1">
    <source>
        <dbReference type="EMBL" id="RDY66011.1"/>
    </source>
</evidence>